<dbReference type="Gene3D" id="2.30.30.1150">
    <property type="match status" value="1"/>
</dbReference>
<comment type="caution">
    <text evidence="6">The sequence shown here is derived from an EMBL/GenBank/DDBJ whole genome shotgun (WGS) entry which is preliminary data.</text>
</comment>
<feature type="compositionally biased region" description="Polar residues" evidence="3">
    <location>
        <begin position="242"/>
        <end position="265"/>
    </location>
</feature>
<feature type="compositionally biased region" description="Low complexity" evidence="3">
    <location>
        <begin position="747"/>
        <end position="762"/>
    </location>
</feature>
<dbReference type="EMBL" id="JABSTU010006836">
    <property type="protein sequence ID" value="KAH7932151.1"/>
    <property type="molecule type" value="Genomic_DNA"/>
</dbReference>
<dbReference type="InterPro" id="IPR029071">
    <property type="entry name" value="Ubiquitin-like_domsf"/>
</dbReference>
<dbReference type="Gene3D" id="2.30.30.140">
    <property type="match status" value="1"/>
</dbReference>
<feature type="compositionally biased region" description="Polar residues" evidence="3">
    <location>
        <begin position="1062"/>
        <end position="1077"/>
    </location>
</feature>
<dbReference type="InterPro" id="IPR021991">
    <property type="entry name" value="TTD_dom"/>
</dbReference>
<dbReference type="SMART" id="SM00466">
    <property type="entry name" value="SRA"/>
    <property type="match status" value="1"/>
</dbReference>
<feature type="compositionally biased region" description="Basic residues" evidence="3">
    <location>
        <begin position="706"/>
        <end position="740"/>
    </location>
</feature>
<feature type="compositionally biased region" description="Polar residues" evidence="3">
    <location>
        <begin position="1002"/>
        <end position="1014"/>
    </location>
</feature>
<sequence>MDENRPSSEQECSKPNEEFPLPVITNVFSLAVNPTSPNGIPETTADSARLVEEKTNSNPGVLPDGVCAPRVRKKTLPDYDRVPRVRKKRSDRKYERRPRVNSQVSPAVAEIQILLPITIHPASLNLMPAGFDQPQTSTDMLSQEPRTLDAAQPTGYQSSFGVIHSPLTQSALLYVQQPGEQPSSVPPVPVIETACSSQVPSATISRPPQHSQYSTEVIEEAMALTSGYSDVFMDHPSLTESATALQSNTSSQQQNMYSPSPQLNSAFIHPWPSSSPAANQLLEDATPPSGISYVPSLPSKSIPQGKQLSQTNQQPVSVLQEHVSNLPGSNSSEANMIQGIDVCKVRAVEADMLMQSSVIQPSVHSAMADQTTKQGSTILQVNGLPQAHEVNSQESEKKSHLLTAAQKAETSAGQTAKRFKNYHTQVWMRNQFGTPSSQAKQHGTSQQTQPQKASCSDKAMYNEKQSPTCTHLRNALNSSWDRIVVSSDVASKLSLQEVRRGIETFLASRVNQRMVFKDRIIRLHWDGKDLGTFRYKDAVTSAPTITIEDAIIISSSDDEVTKVDTASSVTPPTVGTSGGVTRDPHVTADGSKESVMKDIETPTEPRVILAVCSTSDSEDCSDMDDVTDGRKAPKSSDEDPTYSPDEEEISSEDKTSSDNSDFEVCSEPSSGSFVNPSANNGFDASSTQDSLLGPPTENQYSIKPLGKGHKKKHIGSCRNLSPKKRQLRHHYLRPNARKRKYSDDSFDSSQSDIDISSDKSSSPIQRRNAKKSRARRPQDCTAIIPKTLSRQTAKVIPDIVVPADIICQPCSVQLLRLKDNLLHNGRVNLSVIKVEELFVTDNNVTASDDTWACIANTLSLAHELDIGSPWHLFASHFHNLYYFYFFQIFLKKERLPARSHFHSLHSFKHIFPFTPAYMERYSGSVRTMDGAKSVRIDGLSKITKVDDLRLRIREEFDVETALQRLFYRGKQLEDGYTLFDYDVGLNDIIQLLVRVVPPDVTETASANSSTSPIENQKEPGIPDKSSGSTKSQYYKVGDLVDAQDPENGAWFEAKIVKITQAAETSTPPDTGEQTNLVNGHASATEASSQKPTAKSQPSPSCSAADRPSKELQRASAKSSMADDGLLYHVQYDDYEDEVAALSLSCVRPRAKKVIPFADVSVGDRLMVNFNVEEPSNLGFWYDCIVTSKKSTSTEKELWATIYIGTSQTPLENCRLMFCDELFAIEPHPAMNAADRQNFEHSPAIRRRQPECIHCGDQPERRCRHCACCRCGSKKEPERQLLCDECDRAFHLDCLEPPLKDCLRKKTDCKHDPTEVVQPGEALKESDKNLKRVPAHAKVKAWPAGSERAAVFEESAAMNKMDTKDNIDKPFQFSGVEIFSVFTVKENDIRNEILKAAVKLMCLNLAAIVHQLEEFMAGSRGAYSIVLSGGYEDDQDDGEQFLYTGSGGRDLSGNKRTAEQSCDQKLTRMNMCRVAERLLIAVDHLAANLPLRASRYSAVEMVNISSVVVTTTCARNCFREADFVDVEPDAEPEASELRRQFVAARRRLRPGRAGGTSVAMV</sequence>
<dbReference type="Proteomes" id="UP000821866">
    <property type="component" value="Unassembled WGS sequence"/>
</dbReference>
<dbReference type="GO" id="GO:0005634">
    <property type="term" value="C:nucleus"/>
    <property type="evidence" value="ECO:0007669"/>
    <property type="project" value="UniProtKB-SubCell"/>
</dbReference>
<dbReference type="InterPro" id="IPR000626">
    <property type="entry name" value="Ubiquitin-like_dom"/>
</dbReference>
<dbReference type="SUPFAM" id="SSF88697">
    <property type="entry name" value="PUA domain-like"/>
    <property type="match status" value="1"/>
</dbReference>
<proteinExistence type="predicted"/>
<evidence type="ECO:0000256" key="3">
    <source>
        <dbReference type="SAM" id="MobiDB-lite"/>
    </source>
</evidence>
<dbReference type="InterPro" id="IPR045134">
    <property type="entry name" value="UHRF1/2-like"/>
</dbReference>
<feature type="region of interest" description="Disordered" evidence="3">
    <location>
        <begin position="1062"/>
        <end position="1117"/>
    </location>
</feature>
<dbReference type="Pfam" id="PF12148">
    <property type="entry name" value="TTD"/>
    <property type="match status" value="1"/>
</dbReference>
<protein>
    <submittedName>
        <fullName evidence="6">Uncharacterized protein</fullName>
    </submittedName>
</protein>
<dbReference type="GO" id="GO:0044027">
    <property type="term" value="P:negative regulation of gene expression via chromosomal CpG island methylation"/>
    <property type="evidence" value="ECO:0007669"/>
    <property type="project" value="TreeGrafter"/>
</dbReference>
<dbReference type="Pfam" id="PF02182">
    <property type="entry name" value="SAD_SRA"/>
    <property type="match status" value="1"/>
</dbReference>
<feature type="region of interest" description="Disordered" evidence="3">
    <location>
        <begin position="242"/>
        <end position="312"/>
    </location>
</feature>
<accession>A0A9J6CUE2</accession>
<dbReference type="CDD" id="cd20387">
    <property type="entry name" value="Tudor_UHRF_rpt1"/>
    <property type="match status" value="1"/>
</dbReference>
<dbReference type="SUPFAM" id="SSF54236">
    <property type="entry name" value="Ubiquitin-like"/>
    <property type="match status" value="1"/>
</dbReference>
<dbReference type="PANTHER" id="PTHR14140:SF45">
    <property type="entry name" value="RING-TYPE E3 UBIQUITIN TRANSFERASE"/>
    <property type="match status" value="1"/>
</dbReference>
<gene>
    <name evidence="6" type="ORF">HPB51_029568</name>
</gene>
<feature type="compositionally biased region" description="Basic and acidic residues" evidence="3">
    <location>
        <begin position="627"/>
        <end position="637"/>
    </location>
</feature>
<dbReference type="Pfam" id="PF00240">
    <property type="entry name" value="ubiquitin"/>
    <property type="match status" value="1"/>
</dbReference>
<feature type="compositionally biased region" description="Acidic residues" evidence="3">
    <location>
        <begin position="616"/>
        <end position="626"/>
    </location>
</feature>
<dbReference type="PROSITE" id="PS51015">
    <property type="entry name" value="YDG"/>
    <property type="match status" value="1"/>
</dbReference>
<reference evidence="6" key="1">
    <citation type="journal article" date="2020" name="Cell">
        <title>Large-Scale Comparative Analyses of Tick Genomes Elucidate Their Genetic Diversity and Vector Capacities.</title>
        <authorList>
            <consortium name="Tick Genome and Microbiome Consortium (TIGMIC)"/>
            <person name="Jia N."/>
            <person name="Wang J."/>
            <person name="Shi W."/>
            <person name="Du L."/>
            <person name="Sun Y."/>
            <person name="Zhan W."/>
            <person name="Jiang J.F."/>
            <person name="Wang Q."/>
            <person name="Zhang B."/>
            <person name="Ji P."/>
            <person name="Bell-Sakyi L."/>
            <person name="Cui X.M."/>
            <person name="Yuan T.T."/>
            <person name="Jiang B.G."/>
            <person name="Yang W.F."/>
            <person name="Lam T.T."/>
            <person name="Chang Q.C."/>
            <person name="Ding S.J."/>
            <person name="Wang X.J."/>
            <person name="Zhu J.G."/>
            <person name="Ruan X.D."/>
            <person name="Zhao L."/>
            <person name="Wei J.T."/>
            <person name="Ye R.Z."/>
            <person name="Que T.C."/>
            <person name="Du C.H."/>
            <person name="Zhou Y.H."/>
            <person name="Cheng J.X."/>
            <person name="Dai P.F."/>
            <person name="Guo W.B."/>
            <person name="Han X.H."/>
            <person name="Huang E.J."/>
            <person name="Li L.F."/>
            <person name="Wei W."/>
            <person name="Gao Y.C."/>
            <person name="Liu J.Z."/>
            <person name="Shao H.Z."/>
            <person name="Wang X."/>
            <person name="Wang C.C."/>
            <person name="Yang T.C."/>
            <person name="Huo Q.B."/>
            <person name="Li W."/>
            <person name="Chen H.Y."/>
            <person name="Chen S.E."/>
            <person name="Zhou L.G."/>
            <person name="Ni X.B."/>
            <person name="Tian J.H."/>
            <person name="Sheng Y."/>
            <person name="Liu T."/>
            <person name="Pan Y.S."/>
            <person name="Xia L.Y."/>
            <person name="Li J."/>
            <person name="Zhao F."/>
            <person name="Cao W.C."/>
        </authorList>
    </citation>
    <scope>NUCLEOTIDE SEQUENCE</scope>
    <source>
        <strain evidence="6">Rmic-2018</strain>
    </source>
</reference>
<dbReference type="PROSITE" id="PS50053">
    <property type="entry name" value="UBIQUITIN_2"/>
    <property type="match status" value="1"/>
</dbReference>
<feature type="compositionally biased region" description="Polar residues" evidence="3">
    <location>
        <begin position="298"/>
        <end position="312"/>
    </location>
</feature>
<feature type="compositionally biased region" description="Acidic residues" evidence="3">
    <location>
        <begin position="638"/>
        <end position="650"/>
    </location>
</feature>
<name>A0A9J6CUE2_RHIMP</name>
<dbReference type="InterPro" id="IPR015947">
    <property type="entry name" value="PUA-like_sf"/>
</dbReference>
<dbReference type="InterPro" id="IPR003105">
    <property type="entry name" value="SRA_YDG"/>
</dbReference>
<comment type="subcellular location">
    <subcellularLocation>
        <location evidence="2">Nucleus</location>
    </subcellularLocation>
</comment>
<dbReference type="VEuPathDB" id="VectorBase:LOC119187657"/>
<dbReference type="CDD" id="cd01797">
    <property type="entry name" value="Ubl_UHRF"/>
    <property type="match status" value="1"/>
</dbReference>
<dbReference type="Gene3D" id="3.10.20.90">
    <property type="entry name" value="Phosphatidylinositol 3-kinase Catalytic Subunit, Chain A, domain 1"/>
    <property type="match status" value="1"/>
</dbReference>
<dbReference type="GO" id="GO:0061630">
    <property type="term" value="F:ubiquitin protein ligase activity"/>
    <property type="evidence" value="ECO:0007669"/>
    <property type="project" value="TreeGrafter"/>
</dbReference>
<feature type="region of interest" description="Disordered" evidence="3">
    <location>
        <begin position="563"/>
        <end position="778"/>
    </location>
</feature>
<feature type="compositionally biased region" description="Polar residues" evidence="3">
    <location>
        <begin position="1084"/>
        <end position="1101"/>
    </location>
</feature>
<dbReference type="Gene3D" id="2.30.280.10">
    <property type="entry name" value="SRA-YDG"/>
    <property type="match status" value="1"/>
</dbReference>
<dbReference type="PANTHER" id="PTHR14140">
    <property type="entry name" value="E3 UBIQUITIN-PROTEIN LIGASE UHRF-RELATED"/>
    <property type="match status" value="1"/>
</dbReference>
<dbReference type="GO" id="GO:0016567">
    <property type="term" value="P:protein ubiquitination"/>
    <property type="evidence" value="ECO:0007669"/>
    <property type="project" value="TreeGrafter"/>
</dbReference>
<feature type="domain" description="YDG" evidence="5">
    <location>
        <begin position="1378"/>
        <end position="1549"/>
    </location>
</feature>
<feature type="compositionally biased region" description="Polar residues" evidence="3">
    <location>
        <begin position="667"/>
        <end position="701"/>
    </location>
</feature>
<reference evidence="6" key="2">
    <citation type="submission" date="2021-09" db="EMBL/GenBank/DDBJ databases">
        <authorList>
            <person name="Jia N."/>
            <person name="Wang J."/>
            <person name="Shi W."/>
            <person name="Du L."/>
            <person name="Sun Y."/>
            <person name="Zhan W."/>
            <person name="Jiang J."/>
            <person name="Wang Q."/>
            <person name="Zhang B."/>
            <person name="Ji P."/>
            <person name="Sakyi L.B."/>
            <person name="Cui X."/>
            <person name="Yuan T."/>
            <person name="Jiang B."/>
            <person name="Yang W."/>
            <person name="Lam T.T.-Y."/>
            <person name="Chang Q."/>
            <person name="Ding S."/>
            <person name="Wang X."/>
            <person name="Zhu J."/>
            <person name="Ruan X."/>
            <person name="Zhao L."/>
            <person name="Wei J."/>
            <person name="Que T."/>
            <person name="Du C."/>
            <person name="Cheng J."/>
            <person name="Dai P."/>
            <person name="Han X."/>
            <person name="Huang E."/>
            <person name="Gao Y."/>
            <person name="Liu J."/>
            <person name="Shao H."/>
            <person name="Ye R."/>
            <person name="Li L."/>
            <person name="Wei W."/>
            <person name="Wang X."/>
            <person name="Wang C."/>
            <person name="Huo Q."/>
            <person name="Li W."/>
            <person name="Guo W."/>
            <person name="Chen H."/>
            <person name="Chen S."/>
            <person name="Zhou L."/>
            <person name="Zhou L."/>
            <person name="Ni X."/>
            <person name="Tian J."/>
            <person name="Zhou Y."/>
            <person name="Sheng Y."/>
            <person name="Liu T."/>
            <person name="Pan Y."/>
            <person name="Xia L."/>
            <person name="Li J."/>
            <person name="Zhao F."/>
            <person name="Cao W."/>
        </authorList>
    </citation>
    <scope>NUCLEOTIDE SEQUENCE</scope>
    <source>
        <strain evidence="6">Rmic-2018</strain>
        <tissue evidence="6">Larvae</tissue>
    </source>
</reference>
<dbReference type="SMART" id="SM00213">
    <property type="entry name" value="UBQ"/>
    <property type="match status" value="1"/>
</dbReference>
<feature type="compositionally biased region" description="Basic and acidic residues" evidence="3">
    <location>
        <begin position="582"/>
        <end position="600"/>
    </location>
</feature>
<keyword evidence="1 2" id="KW-0539">Nucleus</keyword>
<feature type="region of interest" description="Disordered" evidence="3">
    <location>
        <begin position="1002"/>
        <end position="1029"/>
    </location>
</feature>
<evidence type="ECO:0000313" key="6">
    <source>
        <dbReference type="EMBL" id="KAH7932151.1"/>
    </source>
</evidence>
<dbReference type="InterPro" id="IPR036987">
    <property type="entry name" value="SRA-YDG_sf"/>
</dbReference>
<feature type="region of interest" description="Disordered" evidence="3">
    <location>
        <begin position="434"/>
        <end position="460"/>
    </location>
</feature>
<evidence type="ECO:0000259" key="5">
    <source>
        <dbReference type="PROSITE" id="PS51015"/>
    </source>
</evidence>
<organism evidence="6 7">
    <name type="scientific">Rhipicephalus microplus</name>
    <name type="common">Cattle tick</name>
    <name type="synonym">Boophilus microplus</name>
    <dbReference type="NCBI Taxonomy" id="6941"/>
    <lineage>
        <taxon>Eukaryota</taxon>
        <taxon>Metazoa</taxon>
        <taxon>Ecdysozoa</taxon>
        <taxon>Arthropoda</taxon>
        <taxon>Chelicerata</taxon>
        <taxon>Arachnida</taxon>
        <taxon>Acari</taxon>
        <taxon>Parasitiformes</taxon>
        <taxon>Ixodida</taxon>
        <taxon>Ixodoidea</taxon>
        <taxon>Ixodidae</taxon>
        <taxon>Rhipicephalinae</taxon>
        <taxon>Rhipicephalus</taxon>
        <taxon>Boophilus</taxon>
    </lineage>
</organism>
<feature type="domain" description="Ubiquitin-like" evidence="4">
    <location>
        <begin position="945"/>
        <end position="994"/>
    </location>
</feature>
<dbReference type="CDD" id="cd20388">
    <property type="entry name" value="Tudor_UHRF_rpt2"/>
    <property type="match status" value="1"/>
</dbReference>
<evidence type="ECO:0000313" key="7">
    <source>
        <dbReference type="Proteomes" id="UP000821866"/>
    </source>
</evidence>
<evidence type="ECO:0000256" key="2">
    <source>
        <dbReference type="PROSITE-ProRule" id="PRU00358"/>
    </source>
</evidence>
<feature type="compositionally biased region" description="Low complexity" evidence="3">
    <location>
        <begin position="567"/>
        <end position="581"/>
    </location>
</feature>
<dbReference type="SUPFAM" id="SSF57903">
    <property type="entry name" value="FYVE/PHD zinc finger"/>
    <property type="match status" value="1"/>
</dbReference>
<keyword evidence="7" id="KW-1185">Reference proteome</keyword>
<feature type="compositionally biased region" description="Polar residues" evidence="3">
    <location>
        <begin position="434"/>
        <end position="454"/>
    </location>
</feature>
<evidence type="ECO:0000256" key="1">
    <source>
        <dbReference type="ARBA" id="ARBA00023242"/>
    </source>
</evidence>
<evidence type="ECO:0000259" key="4">
    <source>
        <dbReference type="PROSITE" id="PS50053"/>
    </source>
</evidence>
<dbReference type="InterPro" id="IPR011011">
    <property type="entry name" value="Znf_FYVE_PHD"/>
</dbReference>